<dbReference type="SUPFAM" id="SSF47781">
    <property type="entry name" value="RuvA domain 2-like"/>
    <property type="match status" value="1"/>
</dbReference>
<dbReference type="PANTHER" id="PTHR43022">
    <property type="entry name" value="PROTEIN SMF"/>
    <property type="match status" value="1"/>
</dbReference>
<reference evidence="1 2" key="1">
    <citation type="submission" date="2017-11" db="EMBL/GenBank/DDBJ databases">
        <title>Infants hospitalized years apart are colonized by the same room-sourced microbial strains.</title>
        <authorList>
            <person name="Brooks B."/>
            <person name="Olm M.R."/>
            <person name="Firek B.A."/>
            <person name="Baker R."/>
            <person name="Thomas B.C."/>
            <person name="Morowitz M.J."/>
            <person name="Banfield J.F."/>
        </authorList>
    </citation>
    <scope>NUCLEOTIDE SEQUENCE [LARGE SCALE GENOMIC DNA]</scope>
    <source>
        <strain evidence="1">S2_009_000_R2_76</strain>
    </source>
</reference>
<evidence type="ECO:0000313" key="1">
    <source>
        <dbReference type="EMBL" id="PZP41335.1"/>
    </source>
</evidence>
<dbReference type="InterPro" id="IPR010994">
    <property type="entry name" value="RuvA_2-like"/>
</dbReference>
<dbReference type="Proteomes" id="UP000249645">
    <property type="component" value="Unassembled WGS sequence"/>
</dbReference>
<dbReference type="GO" id="GO:0009294">
    <property type="term" value="P:DNA-mediated transformation"/>
    <property type="evidence" value="ECO:0007669"/>
    <property type="project" value="InterPro"/>
</dbReference>
<gene>
    <name evidence="1" type="ORF">DI598_18340</name>
</gene>
<dbReference type="Pfam" id="PF14520">
    <property type="entry name" value="HHH_5"/>
    <property type="match status" value="1"/>
</dbReference>
<dbReference type="GO" id="GO:0006281">
    <property type="term" value="P:DNA repair"/>
    <property type="evidence" value="ECO:0007669"/>
    <property type="project" value="UniProtKB-KW"/>
</dbReference>
<accession>A0A2W5EAE6</accession>
<proteinExistence type="predicted"/>
<name>A0A2W5EAE6_9SPHI</name>
<dbReference type="EMBL" id="QFOI01000527">
    <property type="protein sequence ID" value="PZP41335.1"/>
    <property type="molecule type" value="Genomic_DNA"/>
</dbReference>
<dbReference type="AlphaFoldDB" id="A0A2W5EAE6"/>
<dbReference type="Gene3D" id="3.40.50.450">
    <property type="match status" value="1"/>
</dbReference>
<comment type="caution">
    <text evidence="1">The sequence shown here is derived from an EMBL/GenBank/DDBJ whole genome shotgun (WGS) entry which is preliminary data.</text>
</comment>
<feature type="non-terminal residue" evidence="1">
    <location>
        <position position="110"/>
    </location>
</feature>
<dbReference type="PANTHER" id="PTHR43022:SF1">
    <property type="entry name" value="PROTEIN SMF"/>
    <property type="match status" value="1"/>
</dbReference>
<organism evidence="1 2">
    <name type="scientific">Pseudopedobacter saltans</name>
    <dbReference type="NCBI Taxonomy" id="151895"/>
    <lineage>
        <taxon>Bacteria</taxon>
        <taxon>Pseudomonadati</taxon>
        <taxon>Bacteroidota</taxon>
        <taxon>Sphingobacteriia</taxon>
        <taxon>Sphingobacteriales</taxon>
        <taxon>Sphingobacteriaceae</taxon>
        <taxon>Pseudopedobacter</taxon>
    </lineage>
</organism>
<evidence type="ECO:0000313" key="2">
    <source>
        <dbReference type="Proteomes" id="UP000249645"/>
    </source>
</evidence>
<protein>
    <submittedName>
        <fullName evidence="1">DNA-protecting protein DprA</fullName>
    </submittedName>
</protein>
<sequence length="110" mass="12708">MNDERIYELALACIPNIGSVHIKNLLSYFGSAKDIFSAKRKELVTLDNIGEARAKDILDFKDFSKAEQELSFVEKHDIDLISYKDVRYPKRLKDCFDPPTFLFTKGNMEL</sequence>
<dbReference type="InterPro" id="IPR003488">
    <property type="entry name" value="DprA"/>
</dbReference>